<dbReference type="PROSITE" id="PS00098">
    <property type="entry name" value="THIOLASE_1"/>
    <property type="match status" value="1"/>
</dbReference>
<evidence type="ECO:0000256" key="2">
    <source>
        <dbReference type="ARBA" id="ARBA00010982"/>
    </source>
</evidence>
<evidence type="ECO:0000259" key="11">
    <source>
        <dbReference type="Pfam" id="PF02803"/>
    </source>
</evidence>
<feature type="active site" description="Proton acceptor" evidence="8">
    <location>
        <position position="379"/>
    </location>
</feature>
<dbReference type="Gene3D" id="3.40.47.10">
    <property type="match status" value="2"/>
</dbReference>
<dbReference type="PANTHER" id="PTHR18919:SF107">
    <property type="entry name" value="ACETYL-COA ACETYLTRANSFERASE, CYTOSOLIC"/>
    <property type="match status" value="1"/>
</dbReference>
<dbReference type="CDD" id="cd00751">
    <property type="entry name" value="thiolase"/>
    <property type="match status" value="1"/>
</dbReference>
<keyword evidence="4" id="KW-0583">PHB biosynthesis</keyword>
<name>A0A1K2I383_9HYPH</name>
<evidence type="ECO:0000256" key="7">
    <source>
        <dbReference type="ARBA" id="ARBA00080155"/>
    </source>
</evidence>
<dbReference type="Pfam" id="PF02803">
    <property type="entry name" value="Thiolase_C"/>
    <property type="match status" value="1"/>
</dbReference>
<dbReference type="PROSITE" id="PS00099">
    <property type="entry name" value="THIOLASE_3"/>
    <property type="match status" value="1"/>
</dbReference>
<dbReference type="InterPro" id="IPR020613">
    <property type="entry name" value="Thiolase_CS"/>
</dbReference>
<reference evidence="12 13" key="1">
    <citation type="submission" date="2016-11" db="EMBL/GenBank/DDBJ databases">
        <authorList>
            <person name="Jaros S."/>
            <person name="Januszkiewicz K."/>
            <person name="Wedrychowicz H."/>
        </authorList>
    </citation>
    <scope>NUCLEOTIDE SEQUENCE [LARGE SCALE GENOMIC DNA]</scope>
    <source>
        <strain evidence="12 13">ATCC 23634</strain>
    </source>
</reference>
<dbReference type="PANTHER" id="PTHR18919">
    <property type="entry name" value="ACETYL-COA C-ACYLTRANSFERASE"/>
    <property type="match status" value="1"/>
</dbReference>
<feature type="domain" description="Thiolase N-terminal" evidence="10">
    <location>
        <begin position="8"/>
        <end position="262"/>
    </location>
</feature>
<evidence type="ECO:0000256" key="9">
    <source>
        <dbReference type="RuleBase" id="RU003557"/>
    </source>
</evidence>
<evidence type="ECO:0000256" key="8">
    <source>
        <dbReference type="PIRSR" id="PIRSR000429-1"/>
    </source>
</evidence>
<gene>
    <name evidence="12" type="ORF">SAMN02983003_3995</name>
</gene>
<dbReference type="InterPro" id="IPR020615">
    <property type="entry name" value="Thiolase_acyl_enz_int_AS"/>
</dbReference>
<accession>A0A1K2I383</accession>
<evidence type="ECO:0000256" key="5">
    <source>
        <dbReference type="ARBA" id="ARBA00023315"/>
    </source>
</evidence>
<dbReference type="InterPro" id="IPR020616">
    <property type="entry name" value="Thiolase_N"/>
</dbReference>
<evidence type="ECO:0000256" key="3">
    <source>
        <dbReference type="ARBA" id="ARBA00022679"/>
    </source>
</evidence>
<comment type="pathway">
    <text evidence="6">Metabolic intermediate biosynthesis; (R)-mevalonate biosynthesis; (R)-mevalonate from acetyl-CoA: step 1/3.</text>
</comment>
<dbReference type="InterPro" id="IPR020617">
    <property type="entry name" value="Thiolase_C"/>
</dbReference>
<keyword evidence="3 9" id="KW-0808">Transferase</keyword>
<comment type="similarity">
    <text evidence="2 9">Belongs to the thiolase-like superfamily. Thiolase family.</text>
</comment>
<dbReference type="FunFam" id="3.40.47.10:FF:000010">
    <property type="entry name" value="Acetyl-CoA acetyltransferase (Thiolase)"/>
    <property type="match status" value="1"/>
</dbReference>
<comment type="pathway">
    <text evidence="1">Biopolymer metabolism; poly-(R)-3-hydroxybutanoate biosynthesis.</text>
</comment>
<sequence length="393" mass="39769">MSLPEIEIVAARRTPIGAHNGALASLPAHALGATAIAAALADAGLSGADIDETILGQVLTAAAGMNPARQAARLAGIADAAPALSVNQVCGSGLRAVMLGAQQIMTGLSRIVVAGGQESMSQAPHAALIRPGRKLGDMTLVDTVMSDGLSDAFYGYPMGITAENIVARYGLSRADQDDFALASQKKAAAAIAAGRFAAEIAPVTVKGRKGDVAVTADEHPRPETDLAGLARLRPAFAADGTVTAGNASGVNDGAAALILMSADERAARGLSSLGRIAGFGQCGLDPQVMGLGPIEASRRAIARAGWSTDSVELWELNEAFAAQSLAVTRDLDIDPARVNVNGGAIALGHPIGASGARVLVTLLHEMQRRNANRGIASLCIGGGMGIALCIERG</sequence>
<dbReference type="PROSITE" id="PS00737">
    <property type="entry name" value="THIOLASE_2"/>
    <property type="match status" value="1"/>
</dbReference>
<dbReference type="OrthoDB" id="9764638at2"/>
<feature type="domain" description="Thiolase C-terminal" evidence="11">
    <location>
        <begin position="272"/>
        <end position="392"/>
    </location>
</feature>
<dbReference type="STRING" id="665118.SAMN02983003_3995"/>
<protein>
    <recommendedName>
        <fullName evidence="7">Beta-ketothiolase</fullName>
    </recommendedName>
</protein>
<dbReference type="GO" id="GO:0042619">
    <property type="term" value="P:poly-hydroxybutyrate biosynthetic process"/>
    <property type="evidence" value="ECO:0007669"/>
    <property type="project" value="UniProtKB-KW"/>
</dbReference>
<keyword evidence="13" id="KW-1185">Reference proteome</keyword>
<dbReference type="AlphaFoldDB" id="A0A1K2I383"/>
<organism evidence="12 13">
    <name type="scientific">Devosia enhydra</name>
    <dbReference type="NCBI Taxonomy" id="665118"/>
    <lineage>
        <taxon>Bacteria</taxon>
        <taxon>Pseudomonadati</taxon>
        <taxon>Pseudomonadota</taxon>
        <taxon>Alphaproteobacteria</taxon>
        <taxon>Hyphomicrobiales</taxon>
        <taxon>Devosiaceae</taxon>
        <taxon>Devosia</taxon>
    </lineage>
</organism>
<dbReference type="GO" id="GO:0003988">
    <property type="term" value="F:acetyl-CoA C-acyltransferase activity"/>
    <property type="evidence" value="ECO:0007669"/>
    <property type="project" value="UniProtKB-ARBA"/>
</dbReference>
<evidence type="ECO:0000256" key="4">
    <source>
        <dbReference type="ARBA" id="ARBA00022752"/>
    </source>
</evidence>
<evidence type="ECO:0000313" key="13">
    <source>
        <dbReference type="Proteomes" id="UP000183447"/>
    </source>
</evidence>
<dbReference type="SUPFAM" id="SSF53901">
    <property type="entry name" value="Thiolase-like"/>
    <property type="match status" value="2"/>
</dbReference>
<dbReference type="InterPro" id="IPR020610">
    <property type="entry name" value="Thiolase_AS"/>
</dbReference>
<dbReference type="Pfam" id="PF00108">
    <property type="entry name" value="Thiolase_N"/>
    <property type="match status" value="1"/>
</dbReference>
<evidence type="ECO:0000259" key="10">
    <source>
        <dbReference type="Pfam" id="PF00108"/>
    </source>
</evidence>
<evidence type="ECO:0000256" key="1">
    <source>
        <dbReference type="ARBA" id="ARBA00004683"/>
    </source>
</evidence>
<feature type="active site" description="Acyl-thioester intermediate" evidence="8">
    <location>
        <position position="90"/>
    </location>
</feature>
<dbReference type="InterPro" id="IPR016039">
    <property type="entry name" value="Thiolase-like"/>
</dbReference>
<keyword evidence="5 9" id="KW-0012">Acyltransferase</keyword>
<dbReference type="EMBL" id="FPKU01000004">
    <property type="protein sequence ID" value="SFZ86801.1"/>
    <property type="molecule type" value="Genomic_DNA"/>
</dbReference>
<dbReference type="NCBIfam" id="TIGR01930">
    <property type="entry name" value="AcCoA-C-Actrans"/>
    <property type="match status" value="1"/>
</dbReference>
<dbReference type="GO" id="GO:0044281">
    <property type="term" value="P:small molecule metabolic process"/>
    <property type="evidence" value="ECO:0007669"/>
    <property type="project" value="UniProtKB-ARBA"/>
</dbReference>
<proteinExistence type="inferred from homology"/>
<evidence type="ECO:0000313" key="12">
    <source>
        <dbReference type="EMBL" id="SFZ86801.1"/>
    </source>
</evidence>
<dbReference type="PIRSF" id="PIRSF000429">
    <property type="entry name" value="Ac-CoA_Ac_transf"/>
    <property type="match status" value="1"/>
</dbReference>
<evidence type="ECO:0000256" key="6">
    <source>
        <dbReference type="ARBA" id="ARBA00037924"/>
    </source>
</evidence>
<dbReference type="RefSeq" id="WP_072346798.1">
    <property type="nucleotide sequence ID" value="NZ_FPKU01000004.1"/>
</dbReference>
<dbReference type="InterPro" id="IPR002155">
    <property type="entry name" value="Thiolase"/>
</dbReference>
<dbReference type="Proteomes" id="UP000183447">
    <property type="component" value="Unassembled WGS sequence"/>
</dbReference>
<feature type="active site" description="Proton acceptor" evidence="8">
    <location>
        <position position="349"/>
    </location>
</feature>